<keyword evidence="1" id="KW-0732">Signal</keyword>
<proteinExistence type="predicted"/>
<evidence type="ECO:0000313" key="3">
    <source>
        <dbReference type="Proteomes" id="UP001372338"/>
    </source>
</evidence>
<feature type="chain" id="PRO_5043037513" evidence="1">
    <location>
        <begin position="30"/>
        <end position="102"/>
    </location>
</feature>
<keyword evidence="3" id="KW-1185">Reference proteome</keyword>
<protein>
    <submittedName>
        <fullName evidence="2">Uncharacterized protein</fullName>
    </submittedName>
</protein>
<organism evidence="2 3">
    <name type="scientific">Crotalaria pallida</name>
    <name type="common">Smooth rattlebox</name>
    <name type="synonym">Crotalaria striata</name>
    <dbReference type="NCBI Taxonomy" id="3830"/>
    <lineage>
        <taxon>Eukaryota</taxon>
        <taxon>Viridiplantae</taxon>
        <taxon>Streptophyta</taxon>
        <taxon>Embryophyta</taxon>
        <taxon>Tracheophyta</taxon>
        <taxon>Spermatophyta</taxon>
        <taxon>Magnoliopsida</taxon>
        <taxon>eudicotyledons</taxon>
        <taxon>Gunneridae</taxon>
        <taxon>Pentapetalae</taxon>
        <taxon>rosids</taxon>
        <taxon>fabids</taxon>
        <taxon>Fabales</taxon>
        <taxon>Fabaceae</taxon>
        <taxon>Papilionoideae</taxon>
        <taxon>50 kb inversion clade</taxon>
        <taxon>genistoids sensu lato</taxon>
        <taxon>core genistoids</taxon>
        <taxon>Crotalarieae</taxon>
        <taxon>Crotalaria</taxon>
    </lineage>
</organism>
<dbReference type="EMBL" id="JAYWIO010000008">
    <property type="protein sequence ID" value="KAK7245941.1"/>
    <property type="molecule type" value="Genomic_DNA"/>
</dbReference>
<name>A0AAN9HR05_CROPI</name>
<evidence type="ECO:0000313" key="2">
    <source>
        <dbReference type="EMBL" id="KAK7245941.1"/>
    </source>
</evidence>
<feature type="signal peptide" evidence="1">
    <location>
        <begin position="1"/>
        <end position="29"/>
    </location>
</feature>
<accession>A0AAN9HR05</accession>
<sequence>MEGKKQAVKVQLQAVLLIMLVMVTSPVLGCTPTDGRGCKDCIVNQMRNGCPACMSILHCMARCLWGANSRSSCINKCKCNNGYPTISDCKRCMSQCKCSCVN</sequence>
<evidence type="ECO:0000256" key="1">
    <source>
        <dbReference type="SAM" id="SignalP"/>
    </source>
</evidence>
<gene>
    <name evidence="2" type="ORF">RIF29_40795</name>
</gene>
<dbReference type="AlphaFoldDB" id="A0AAN9HR05"/>
<dbReference type="Proteomes" id="UP001372338">
    <property type="component" value="Unassembled WGS sequence"/>
</dbReference>
<reference evidence="2 3" key="1">
    <citation type="submission" date="2024-01" db="EMBL/GenBank/DDBJ databases">
        <title>The genomes of 5 underutilized Papilionoideae crops provide insights into root nodulation and disease resistanc.</title>
        <authorList>
            <person name="Yuan L."/>
        </authorList>
    </citation>
    <scope>NUCLEOTIDE SEQUENCE [LARGE SCALE GENOMIC DNA]</scope>
    <source>
        <strain evidence="2">ZHUSHIDOU_FW_LH</strain>
        <tissue evidence="2">Leaf</tissue>
    </source>
</reference>
<comment type="caution">
    <text evidence="2">The sequence shown here is derived from an EMBL/GenBank/DDBJ whole genome shotgun (WGS) entry which is preliminary data.</text>
</comment>